<dbReference type="InterPro" id="IPR051596">
    <property type="entry name" value="Caulimoviridae_Movement"/>
</dbReference>
<dbReference type="Pfam" id="PF01107">
    <property type="entry name" value="MP"/>
    <property type="match status" value="1"/>
</dbReference>
<gene>
    <name evidence="1" type="ORF">MIMGU_mgv1a024439mg</name>
</gene>
<keyword evidence="2" id="KW-1185">Reference proteome</keyword>
<dbReference type="PANTHER" id="PTHR47599">
    <property type="entry name" value="CELL-TO-CELL MOVEMENT PROTEIN"/>
    <property type="match status" value="1"/>
</dbReference>
<proteinExistence type="predicted"/>
<accession>A0A022R2H1</accession>
<protein>
    <submittedName>
        <fullName evidence="1">Uncharacterized protein</fullName>
    </submittedName>
</protein>
<dbReference type="Proteomes" id="UP000030748">
    <property type="component" value="Unassembled WGS sequence"/>
</dbReference>
<sequence>MDSIFCRSAASSASNLRSILIERDIKTEERDNKLSKPFETIALLSNKSLQKRDKDYKYIHISLVQVRIKPVTKEGLNTSIFAVIRDPRFTIFENSLLSSIESSLSTGPISFDYYLNLTLSLNDKNILKSLVLQIKPYNYKMLEGSIPIAIIFRIHYKDINPSFATKVRFQSQK</sequence>
<evidence type="ECO:0000313" key="2">
    <source>
        <dbReference type="Proteomes" id="UP000030748"/>
    </source>
</evidence>
<dbReference type="PANTHER" id="PTHR47599:SF2">
    <property type="match status" value="1"/>
</dbReference>
<dbReference type="EMBL" id="KI630717">
    <property type="protein sequence ID" value="EYU34154.1"/>
    <property type="molecule type" value="Genomic_DNA"/>
</dbReference>
<name>A0A022R2H1_ERYGU</name>
<organism evidence="1 2">
    <name type="scientific">Erythranthe guttata</name>
    <name type="common">Yellow monkey flower</name>
    <name type="synonym">Mimulus guttatus</name>
    <dbReference type="NCBI Taxonomy" id="4155"/>
    <lineage>
        <taxon>Eukaryota</taxon>
        <taxon>Viridiplantae</taxon>
        <taxon>Streptophyta</taxon>
        <taxon>Embryophyta</taxon>
        <taxon>Tracheophyta</taxon>
        <taxon>Spermatophyta</taxon>
        <taxon>Magnoliopsida</taxon>
        <taxon>eudicotyledons</taxon>
        <taxon>Gunneridae</taxon>
        <taxon>Pentapetalae</taxon>
        <taxon>asterids</taxon>
        <taxon>lamiids</taxon>
        <taxon>Lamiales</taxon>
        <taxon>Phrymaceae</taxon>
        <taxon>Erythranthe</taxon>
    </lineage>
</organism>
<feature type="non-terminal residue" evidence="1">
    <location>
        <position position="173"/>
    </location>
</feature>
<evidence type="ECO:0000313" key="1">
    <source>
        <dbReference type="EMBL" id="EYU34154.1"/>
    </source>
</evidence>
<dbReference type="InterPro" id="IPR028919">
    <property type="entry name" value="Viral_movement"/>
</dbReference>
<dbReference type="AlphaFoldDB" id="A0A022R2H1"/>
<reference evidence="1 2" key="1">
    <citation type="journal article" date="2013" name="Proc. Natl. Acad. Sci. U.S.A.">
        <title>Fine-scale variation in meiotic recombination in Mimulus inferred from population shotgun sequencing.</title>
        <authorList>
            <person name="Hellsten U."/>
            <person name="Wright K.M."/>
            <person name="Jenkins J."/>
            <person name="Shu S."/>
            <person name="Yuan Y."/>
            <person name="Wessler S.R."/>
            <person name="Schmutz J."/>
            <person name="Willis J.H."/>
            <person name="Rokhsar D.S."/>
        </authorList>
    </citation>
    <scope>NUCLEOTIDE SEQUENCE [LARGE SCALE GENOMIC DNA]</scope>
    <source>
        <strain evidence="2">cv. DUN x IM62</strain>
    </source>
</reference>